<dbReference type="HAMAP" id="MF_00360">
    <property type="entry name" value="Ribosomal_bS6"/>
    <property type="match status" value="1"/>
</dbReference>
<dbReference type="GO" id="GO:0005737">
    <property type="term" value="C:cytoplasm"/>
    <property type="evidence" value="ECO:0007669"/>
    <property type="project" value="UniProtKB-ARBA"/>
</dbReference>
<dbReference type="KEGG" id="salx:SALLE_v1c00210"/>
<dbReference type="Proteomes" id="UP000254792">
    <property type="component" value="Chromosome"/>
</dbReference>
<dbReference type="InterPro" id="IPR000529">
    <property type="entry name" value="Ribosomal_bS6"/>
</dbReference>
<dbReference type="GO" id="GO:1990904">
    <property type="term" value="C:ribonucleoprotein complex"/>
    <property type="evidence" value="ECO:0007669"/>
    <property type="project" value="UniProtKB-KW"/>
</dbReference>
<evidence type="ECO:0000313" key="6">
    <source>
        <dbReference type="EMBL" id="AXK50697.1"/>
    </source>
</evidence>
<keyword evidence="4" id="KW-0687">Ribonucleoprotein</keyword>
<feature type="compositionally biased region" description="Low complexity" evidence="5">
    <location>
        <begin position="132"/>
        <end position="143"/>
    </location>
</feature>
<dbReference type="SUPFAM" id="SSF54995">
    <property type="entry name" value="Ribosomal protein S6"/>
    <property type="match status" value="1"/>
</dbReference>
<keyword evidence="4" id="KW-0699">rRNA-binding</keyword>
<reference evidence="6 7" key="1">
    <citation type="submission" date="2018-07" db="EMBL/GenBank/DDBJ databases">
        <title>Complete genome sequence of Spiroplasma alleghenense PLHS-1 (ATCC 51752).</title>
        <authorList>
            <person name="Chou L."/>
            <person name="Lee T.-Y."/>
            <person name="Tsai Y.-M."/>
            <person name="Kuo C.-H."/>
        </authorList>
    </citation>
    <scope>NUCLEOTIDE SEQUENCE [LARGE SCALE GENOMIC DNA]</scope>
    <source>
        <strain evidence="6 7">PLHS-1</strain>
    </source>
</reference>
<dbReference type="GO" id="GO:0005840">
    <property type="term" value="C:ribosome"/>
    <property type="evidence" value="ECO:0007669"/>
    <property type="project" value="UniProtKB-KW"/>
</dbReference>
<dbReference type="NCBIfam" id="TIGR00166">
    <property type="entry name" value="S6"/>
    <property type="match status" value="1"/>
</dbReference>
<name>A0A345Z268_9MOLU</name>
<dbReference type="Gene3D" id="3.30.70.60">
    <property type="match status" value="1"/>
</dbReference>
<evidence type="ECO:0000256" key="3">
    <source>
        <dbReference type="ARBA" id="ARBA00035294"/>
    </source>
</evidence>
<keyword evidence="7" id="KW-1185">Reference proteome</keyword>
<dbReference type="Pfam" id="PF01250">
    <property type="entry name" value="Ribosomal_S6"/>
    <property type="match status" value="1"/>
</dbReference>
<feature type="region of interest" description="Disordered" evidence="5">
    <location>
        <begin position="96"/>
        <end position="151"/>
    </location>
</feature>
<keyword evidence="4 6" id="KW-0689">Ribosomal protein</keyword>
<dbReference type="PANTHER" id="PTHR21011">
    <property type="entry name" value="MITOCHONDRIAL 28S RIBOSOMAL PROTEIN S6"/>
    <property type="match status" value="1"/>
</dbReference>
<feature type="compositionally biased region" description="Basic and acidic residues" evidence="5">
    <location>
        <begin position="96"/>
        <end position="131"/>
    </location>
</feature>
<evidence type="ECO:0000313" key="7">
    <source>
        <dbReference type="Proteomes" id="UP000254792"/>
    </source>
</evidence>
<dbReference type="CDD" id="cd00473">
    <property type="entry name" value="bS6"/>
    <property type="match status" value="1"/>
</dbReference>
<keyword evidence="4" id="KW-0694">RNA-binding</keyword>
<proteinExistence type="inferred from homology"/>
<evidence type="ECO:0000256" key="1">
    <source>
        <dbReference type="ARBA" id="ARBA00009512"/>
    </source>
</evidence>
<dbReference type="OrthoDB" id="9812702at2"/>
<dbReference type="InterPro" id="IPR014717">
    <property type="entry name" value="Transl_elong_EF1B/ribsomal_bS6"/>
</dbReference>
<dbReference type="AlphaFoldDB" id="A0A345Z268"/>
<evidence type="ECO:0000256" key="2">
    <source>
        <dbReference type="ARBA" id="ARBA00035104"/>
    </source>
</evidence>
<dbReference type="InterPro" id="IPR035980">
    <property type="entry name" value="Ribosomal_bS6_sf"/>
</dbReference>
<evidence type="ECO:0000256" key="4">
    <source>
        <dbReference type="HAMAP-Rule" id="MF_00360"/>
    </source>
</evidence>
<comment type="function">
    <text evidence="2 4">Binds together with bS18 to 16S ribosomal RNA.</text>
</comment>
<dbReference type="InterPro" id="IPR020814">
    <property type="entry name" value="Ribosomal_S6_plastid/chlpt"/>
</dbReference>
<dbReference type="GO" id="GO:0003735">
    <property type="term" value="F:structural constituent of ribosome"/>
    <property type="evidence" value="ECO:0007669"/>
    <property type="project" value="InterPro"/>
</dbReference>
<comment type="similarity">
    <text evidence="1 4">Belongs to the bacterial ribosomal protein bS6 family.</text>
</comment>
<dbReference type="GO" id="GO:0070181">
    <property type="term" value="F:small ribosomal subunit rRNA binding"/>
    <property type="evidence" value="ECO:0007669"/>
    <property type="project" value="TreeGrafter"/>
</dbReference>
<dbReference type="PANTHER" id="PTHR21011:SF1">
    <property type="entry name" value="SMALL RIBOSOMAL SUBUNIT PROTEIN BS6M"/>
    <property type="match status" value="1"/>
</dbReference>
<sequence>MVRKYEIMYILDQDTTEVKEVQKKLHAILETNGGKIIESADWGLKNFAYPINRKEKGYYTVVISDTTSENINEFQRVAKIDKNVVRVMVINTESEKRYEQTTKLSKTDMSKFKEEKRAPKPFEKRFNREGFNKNNNPANNNSENKTEKPAE</sequence>
<dbReference type="RefSeq" id="WP_115557627.1">
    <property type="nucleotide sequence ID" value="NZ_CP031376.1"/>
</dbReference>
<gene>
    <name evidence="4 6" type="primary">rpsF</name>
    <name evidence="6" type="ORF">SALLE_v1c00210</name>
</gene>
<dbReference type="GO" id="GO:0006412">
    <property type="term" value="P:translation"/>
    <property type="evidence" value="ECO:0007669"/>
    <property type="project" value="UniProtKB-UniRule"/>
</dbReference>
<evidence type="ECO:0000256" key="5">
    <source>
        <dbReference type="SAM" id="MobiDB-lite"/>
    </source>
</evidence>
<organism evidence="6 7">
    <name type="scientific">Spiroplasma alleghenense</name>
    <dbReference type="NCBI Taxonomy" id="216931"/>
    <lineage>
        <taxon>Bacteria</taxon>
        <taxon>Bacillati</taxon>
        <taxon>Mycoplasmatota</taxon>
        <taxon>Mollicutes</taxon>
        <taxon>Entomoplasmatales</taxon>
        <taxon>Spiroplasmataceae</taxon>
        <taxon>Spiroplasma</taxon>
    </lineage>
</organism>
<protein>
    <recommendedName>
        <fullName evidence="3 4">Small ribosomal subunit protein bS6</fullName>
    </recommendedName>
</protein>
<dbReference type="EMBL" id="CP031376">
    <property type="protein sequence ID" value="AXK50697.1"/>
    <property type="molecule type" value="Genomic_DNA"/>
</dbReference>
<accession>A0A345Z268</accession>